<gene>
    <name evidence="9" type="ORF">ELQ35_13090</name>
</gene>
<dbReference type="Pfam" id="PF00892">
    <property type="entry name" value="EamA"/>
    <property type="match status" value="2"/>
</dbReference>
<dbReference type="PANTHER" id="PTHR32322:SF18">
    <property type="entry name" value="S-ADENOSYLMETHIONINE_S-ADENOSYLHOMOCYSTEINE TRANSPORTER"/>
    <property type="match status" value="1"/>
</dbReference>
<comment type="caution">
    <text evidence="9">The sequence shown here is derived from an EMBL/GenBank/DDBJ whole genome shotgun (WGS) entry which is preliminary data.</text>
</comment>
<feature type="transmembrane region" description="Helical" evidence="7">
    <location>
        <begin position="61"/>
        <end position="79"/>
    </location>
</feature>
<evidence type="ECO:0000256" key="3">
    <source>
        <dbReference type="ARBA" id="ARBA00022475"/>
    </source>
</evidence>
<feature type="domain" description="EamA" evidence="8">
    <location>
        <begin position="145"/>
        <end position="281"/>
    </location>
</feature>
<protein>
    <submittedName>
        <fullName evidence="9">DMT family transporter</fullName>
    </submittedName>
</protein>
<keyword evidence="10" id="KW-1185">Reference proteome</keyword>
<feature type="domain" description="EamA" evidence="8">
    <location>
        <begin position="2"/>
        <end position="133"/>
    </location>
</feature>
<evidence type="ECO:0000256" key="4">
    <source>
        <dbReference type="ARBA" id="ARBA00022692"/>
    </source>
</evidence>
<feature type="transmembrane region" description="Helical" evidence="7">
    <location>
        <begin position="241"/>
        <end position="260"/>
    </location>
</feature>
<dbReference type="GO" id="GO:0005886">
    <property type="term" value="C:plasma membrane"/>
    <property type="evidence" value="ECO:0007669"/>
    <property type="project" value="UniProtKB-SubCell"/>
</dbReference>
<keyword evidence="6 7" id="KW-0472">Membrane</keyword>
<evidence type="ECO:0000313" key="10">
    <source>
        <dbReference type="Proteomes" id="UP000267430"/>
    </source>
</evidence>
<comment type="subcellular location">
    <subcellularLocation>
        <location evidence="1">Cell membrane</location>
        <topology evidence="1">Multi-pass membrane protein</topology>
    </subcellularLocation>
</comment>
<feature type="transmembrane region" description="Helical" evidence="7">
    <location>
        <begin position="91"/>
        <end position="110"/>
    </location>
</feature>
<sequence length="301" mass="32495">MYVLLVFVMVAWGFNVSATKLLVDQFMPVTITALRISTAGISVFIILYFLKLLRLPSKKEIPALILGAILNVAGHHYFLSIGLKNTSAVNGGIILGVGPLITAILSIVLLGSRFTFFKCIGFIIGFAGVLVTVSQGKSEVNGFSSGDIDVFISIFSQSLSFILIKKVSKTMDPRLLTGYMLAIGSFLLFIISLLIEPDGFRNITEGSAIDYFVFFSSAVIATAVGHMCYNHAIGKIGAAETSVFMNLSPFFSLIGAALFLNEKIYATHLTGLVFIILGVLIGSGAYKQLGKSKRMKHKLTL</sequence>
<keyword evidence="5 7" id="KW-1133">Transmembrane helix</keyword>
<feature type="transmembrane region" description="Helical" evidence="7">
    <location>
        <begin position="28"/>
        <end position="49"/>
    </location>
</feature>
<feature type="transmembrane region" description="Helical" evidence="7">
    <location>
        <begin position="148"/>
        <end position="164"/>
    </location>
</feature>
<dbReference type="OrthoDB" id="4529062at2"/>
<evidence type="ECO:0000256" key="2">
    <source>
        <dbReference type="ARBA" id="ARBA00007362"/>
    </source>
</evidence>
<evidence type="ECO:0000256" key="1">
    <source>
        <dbReference type="ARBA" id="ARBA00004651"/>
    </source>
</evidence>
<dbReference type="EMBL" id="RYZZ01000017">
    <property type="protein sequence ID" value="RUQ28296.1"/>
    <property type="molecule type" value="Genomic_DNA"/>
</dbReference>
<accession>A0A3S0VXJ1</accession>
<dbReference type="RefSeq" id="WP_126865403.1">
    <property type="nucleotide sequence ID" value="NZ_JAUSTX010000002.1"/>
</dbReference>
<evidence type="ECO:0000256" key="7">
    <source>
        <dbReference type="SAM" id="Phobius"/>
    </source>
</evidence>
<comment type="similarity">
    <text evidence="2">Belongs to the EamA transporter family.</text>
</comment>
<organism evidence="9 10">
    <name type="scientific">Peribacillus cavernae</name>
    <dbReference type="NCBI Taxonomy" id="1674310"/>
    <lineage>
        <taxon>Bacteria</taxon>
        <taxon>Bacillati</taxon>
        <taxon>Bacillota</taxon>
        <taxon>Bacilli</taxon>
        <taxon>Bacillales</taxon>
        <taxon>Bacillaceae</taxon>
        <taxon>Peribacillus</taxon>
    </lineage>
</organism>
<keyword evidence="4 7" id="KW-0812">Transmembrane</keyword>
<dbReference type="Proteomes" id="UP000267430">
    <property type="component" value="Unassembled WGS sequence"/>
</dbReference>
<evidence type="ECO:0000256" key="5">
    <source>
        <dbReference type="ARBA" id="ARBA00022989"/>
    </source>
</evidence>
<dbReference type="PANTHER" id="PTHR32322">
    <property type="entry name" value="INNER MEMBRANE TRANSPORTER"/>
    <property type="match status" value="1"/>
</dbReference>
<feature type="transmembrane region" description="Helical" evidence="7">
    <location>
        <begin position="207"/>
        <end position="229"/>
    </location>
</feature>
<evidence type="ECO:0000256" key="6">
    <source>
        <dbReference type="ARBA" id="ARBA00023136"/>
    </source>
</evidence>
<keyword evidence="3" id="KW-1003">Cell membrane</keyword>
<dbReference type="InterPro" id="IPR000620">
    <property type="entry name" value="EamA_dom"/>
</dbReference>
<feature type="transmembrane region" description="Helical" evidence="7">
    <location>
        <begin position="117"/>
        <end position="136"/>
    </location>
</feature>
<dbReference type="SUPFAM" id="SSF103481">
    <property type="entry name" value="Multidrug resistance efflux transporter EmrE"/>
    <property type="match status" value="2"/>
</dbReference>
<proteinExistence type="inferred from homology"/>
<name>A0A3S0VXJ1_9BACI</name>
<dbReference type="InterPro" id="IPR050638">
    <property type="entry name" value="AA-Vitamin_Transporters"/>
</dbReference>
<dbReference type="InterPro" id="IPR037185">
    <property type="entry name" value="EmrE-like"/>
</dbReference>
<evidence type="ECO:0000313" key="9">
    <source>
        <dbReference type="EMBL" id="RUQ28296.1"/>
    </source>
</evidence>
<reference evidence="9 10" key="1">
    <citation type="submission" date="2018-12" db="EMBL/GenBank/DDBJ databases">
        <title>Bacillus chawlae sp. nov., Bacillus glennii sp. nov., and Bacillus saganii sp. nov. Isolated from the Vehicle Assembly Building at Kennedy Space Center where the Viking Spacecraft were Assembled.</title>
        <authorList>
            <person name="Seuylemezian A."/>
            <person name="Vaishampayan P."/>
        </authorList>
    </citation>
    <scope>NUCLEOTIDE SEQUENCE [LARGE SCALE GENOMIC DNA]</scope>
    <source>
        <strain evidence="9 10">L5</strain>
    </source>
</reference>
<evidence type="ECO:0000259" key="8">
    <source>
        <dbReference type="Pfam" id="PF00892"/>
    </source>
</evidence>
<dbReference type="AlphaFoldDB" id="A0A3S0VXJ1"/>
<feature type="transmembrane region" description="Helical" evidence="7">
    <location>
        <begin position="266"/>
        <end position="286"/>
    </location>
</feature>
<feature type="transmembrane region" description="Helical" evidence="7">
    <location>
        <begin position="176"/>
        <end position="195"/>
    </location>
</feature>